<comment type="caution">
    <text evidence="2">The sequence shown here is derived from an EMBL/GenBank/DDBJ whole genome shotgun (WGS) entry which is preliminary data.</text>
</comment>
<reference evidence="2 3" key="1">
    <citation type="submission" date="2016-05" db="EMBL/GenBank/DDBJ databases">
        <title>Genomic and physiological characterization of Planctopirus sp. isolated from fresh water lake.</title>
        <authorList>
            <person name="Subhash Y."/>
            <person name="Ramana C."/>
        </authorList>
    </citation>
    <scope>NUCLEOTIDE SEQUENCE [LARGE SCALE GENOMIC DNA]</scope>
    <source>
        <strain evidence="2 3">JC280</strain>
    </source>
</reference>
<protein>
    <submittedName>
        <fullName evidence="2">Uncharacterized protein</fullName>
    </submittedName>
</protein>
<accession>A0A1C3ELS1</accession>
<keyword evidence="3" id="KW-1185">Reference proteome</keyword>
<feature type="compositionally biased region" description="Polar residues" evidence="1">
    <location>
        <begin position="101"/>
        <end position="114"/>
    </location>
</feature>
<dbReference type="Proteomes" id="UP000094828">
    <property type="component" value="Unassembled WGS sequence"/>
</dbReference>
<feature type="compositionally biased region" description="Polar residues" evidence="1">
    <location>
        <begin position="319"/>
        <end position="351"/>
    </location>
</feature>
<organism evidence="2 3">
    <name type="scientific">Planctopirus hydrillae</name>
    <dbReference type="NCBI Taxonomy" id="1841610"/>
    <lineage>
        <taxon>Bacteria</taxon>
        <taxon>Pseudomonadati</taxon>
        <taxon>Planctomycetota</taxon>
        <taxon>Planctomycetia</taxon>
        <taxon>Planctomycetales</taxon>
        <taxon>Planctomycetaceae</taxon>
        <taxon>Planctopirus</taxon>
    </lineage>
</organism>
<evidence type="ECO:0000313" key="2">
    <source>
        <dbReference type="EMBL" id="ODA34178.1"/>
    </source>
</evidence>
<feature type="compositionally biased region" description="Polar residues" evidence="1">
    <location>
        <begin position="48"/>
        <end position="63"/>
    </location>
</feature>
<name>A0A1C3ELS1_9PLAN</name>
<feature type="compositionally biased region" description="Low complexity" evidence="1">
    <location>
        <begin position="377"/>
        <end position="396"/>
    </location>
</feature>
<feature type="compositionally biased region" description="Polar residues" evidence="1">
    <location>
        <begin position="213"/>
        <end position="256"/>
    </location>
</feature>
<gene>
    <name evidence="2" type="ORF">A6X21_17560</name>
</gene>
<dbReference type="AlphaFoldDB" id="A0A1C3ELS1"/>
<sequence length="631" mass="68421">MFQKPSNQDALSPRQMVWGAAWLVCFGCLVLPVGCKTTGGPRLVWNKPENQPSNEKSVASTKTDSAEKKSSSPVKIVDPEKLLAKADGPLEAKTDPAESPFQASRSQKVATSTAPEMPVEPATSAQQSVAKNVDAGSSSATGAGGMSPATLRLIDQELAGANADERAYWYDQLKKVDPAVVPQILQARRMSLQLTARQAEANPPGNQAWADNLASSRDSGLTQGSAPAWGHSTNTQKPQSANSGMGNASPWANTEMENGAGTGSGPDDLQRSRRSAIQLAQHRDLEAHQQASGTGVEQARHEVAAGTKERVQSAFYRVDQSSSEQTAGASGPIQPQSYQEPVTSQTASRNASVPAANATLGPAGKFGVVQSPVTRVSATGTSSAGGSQAGFSSAGGDSLDQLISQTEASVNLLTRGESPESRDYYLRQHVYLRLLYLMADRPERAMAAIPGIPASEQEFWQQMLWGLSNYFDSKQIPQTADRASQAVAQFQAGVSKLKQMARLELRNVCFCKQIWYFGNYEKFPRDEFRPGQEVLVYAEAENFQSELTPEGQYRTLLRSKIDIISPAGEIRHQIEFPPTEDLCRNERRDYFHNYQFTIPEKMPLGPHSLKLTVHDELSGRVTSSSINFVVK</sequence>
<dbReference type="RefSeq" id="WP_068846672.1">
    <property type="nucleotide sequence ID" value="NZ_LYDR01000043.1"/>
</dbReference>
<evidence type="ECO:0000313" key="3">
    <source>
        <dbReference type="Proteomes" id="UP000094828"/>
    </source>
</evidence>
<proteinExistence type="predicted"/>
<feature type="region of interest" description="Disordered" evidence="1">
    <location>
        <begin position="43"/>
        <end position="129"/>
    </location>
</feature>
<feature type="region of interest" description="Disordered" evidence="1">
    <location>
        <begin position="317"/>
        <end position="351"/>
    </location>
</feature>
<feature type="region of interest" description="Disordered" evidence="1">
    <location>
        <begin position="199"/>
        <end position="270"/>
    </location>
</feature>
<dbReference type="STRING" id="1841610.A6X21_17560"/>
<dbReference type="OrthoDB" id="291778at2"/>
<feature type="region of interest" description="Disordered" evidence="1">
    <location>
        <begin position="284"/>
        <end position="305"/>
    </location>
</feature>
<dbReference type="EMBL" id="LYDR01000043">
    <property type="protein sequence ID" value="ODA34178.1"/>
    <property type="molecule type" value="Genomic_DNA"/>
</dbReference>
<evidence type="ECO:0000256" key="1">
    <source>
        <dbReference type="SAM" id="MobiDB-lite"/>
    </source>
</evidence>
<feature type="region of interest" description="Disordered" evidence="1">
    <location>
        <begin position="377"/>
        <end position="398"/>
    </location>
</feature>
<feature type="compositionally biased region" description="Basic and acidic residues" evidence="1">
    <location>
        <begin position="77"/>
        <end position="96"/>
    </location>
</feature>